<dbReference type="Pfam" id="PF11612">
    <property type="entry name" value="T2SSJ"/>
    <property type="match status" value="1"/>
</dbReference>
<dbReference type="Pfam" id="PF07963">
    <property type="entry name" value="N_methyl"/>
    <property type="match status" value="1"/>
</dbReference>
<protein>
    <recommendedName>
        <fullName evidence="2">Type II secretion system protein J</fullName>
    </recommendedName>
</protein>
<sequence>MKQTSGTQHPVPKASWSEAEIPLQAGHPASSNQQPATSIQHPASSNQRPVTSIQHPATSNQQPVAGFTLLEILIAIFIFAIIITTVFASYRIVFSNTDTINKDITSYEMARNCLNRMIMDLQSVHVSLPPGYMPPDFDDPPDLFRIVGEATTIKGSDFPWLRFTSLAHLPLGKSRPSGIVEIVYYVQGTDDAGFVLKRADNSYPFQDFEEKASDPVLCEDVKALTIKYLDQEGEEYDVWDSDDETYEYATPKAVKIKLELDTGSDSVLFETMVTLPVIREKLK</sequence>
<dbReference type="GO" id="GO:0015628">
    <property type="term" value="P:protein secretion by the type II secretion system"/>
    <property type="evidence" value="ECO:0007669"/>
    <property type="project" value="InterPro"/>
</dbReference>
<keyword evidence="4" id="KW-1133">Transmembrane helix</keyword>
<dbReference type="InterPro" id="IPR012902">
    <property type="entry name" value="N_methyl_site"/>
</dbReference>
<comment type="caution">
    <text evidence="5">The sequence shown here is derived from an EMBL/GenBank/DDBJ whole genome shotgun (WGS) entry which is preliminary data.</text>
</comment>
<dbReference type="EMBL" id="JACNIG010000418">
    <property type="protein sequence ID" value="MBC8434332.1"/>
    <property type="molecule type" value="Genomic_DNA"/>
</dbReference>
<keyword evidence="4" id="KW-0812">Transmembrane</keyword>
<name>A0A8J6TWH7_9BACT</name>
<dbReference type="AlphaFoldDB" id="A0A8J6TWH7"/>
<dbReference type="Proteomes" id="UP000605201">
    <property type="component" value="Unassembled WGS sequence"/>
</dbReference>
<dbReference type="InterPro" id="IPR010055">
    <property type="entry name" value="T2SS_protein-GspJ"/>
</dbReference>
<evidence type="ECO:0000313" key="5">
    <source>
        <dbReference type="EMBL" id="MBC8434332.1"/>
    </source>
</evidence>
<dbReference type="PROSITE" id="PS00409">
    <property type="entry name" value="PROKAR_NTER_METHYL"/>
    <property type="match status" value="1"/>
</dbReference>
<proteinExistence type="inferred from homology"/>
<keyword evidence="4" id="KW-0472">Membrane</keyword>
<accession>A0A8J6TWH7</accession>
<evidence type="ECO:0000256" key="4">
    <source>
        <dbReference type="SAM" id="Phobius"/>
    </source>
</evidence>
<dbReference type="InterPro" id="IPR045584">
    <property type="entry name" value="Pilin-like"/>
</dbReference>
<dbReference type="NCBIfam" id="TIGR02532">
    <property type="entry name" value="IV_pilin_GFxxxE"/>
    <property type="match status" value="1"/>
</dbReference>
<comment type="similarity">
    <text evidence="1">Belongs to the GSP J family.</text>
</comment>
<feature type="compositionally biased region" description="Polar residues" evidence="3">
    <location>
        <begin position="29"/>
        <end position="58"/>
    </location>
</feature>
<dbReference type="GO" id="GO:0015627">
    <property type="term" value="C:type II protein secretion system complex"/>
    <property type="evidence" value="ECO:0007669"/>
    <property type="project" value="InterPro"/>
</dbReference>
<feature type="region of interest" description="Disordered" evidence="3">
    <location>
        <begin position="1"/>
        <end position="58"/>
    </location>
</feature>
<evidence type="ECO:0000313" key="6">
    <source>
        <dbReference type="Proteomes" id="UP000605201"/>
    </source>
</evidence>
<reference evidence="5 6" key="1">
    <citation type="submission" date="2020-08" db="EMBL/GenBank/DDBJ databases">
        <title>Bridging the membrane lipid divide: bacteria of the FCB group superphylum have the potential to synthesize archaeal ether lipids.</title>
        <authorList>
            <person name="Villanueva L."/>
            <person name="Von Meijenfeldt F.A.B."/>
            <person name="Westbye A.B."/>
            <person name="Yadav S."/>
            <person name="Hopmans E.C."/>
            <person name="Dutilh B.E."/>
            <person name="Sinninghe Damste J.S."/>
        </authorList>
    </citation>
    <scope>NUCLEOTIDE SEQUENCE [LARGE SCALE GENOMIC DNA]</scope>
    <source>
        <strain evidence="5">NIOZ-UU17</strain>
    </source>
</reference>
<organism evidence="5 6">
    <name type="scientific">Candidatus Desulfatibia vada</name>
    <dbReference type="NCBI Taxonomy" id="2841696"/>
    <lineage>
        <taxon>Bacteria</taxon>
        <taxon>Pseudomonadati</taxon>
        <taxon>Thermodesulfobacteriota</taxon>
        <taxon>Desulfobacteria</taxon>
        <taxon>Desulfobacterales</taxon>
        <taxon>Desulfobacterales incertae sedis</taxon>
        <taxon>Candidatus Desulfatibia</taxon>
    </lineage>
</organism>
<gene>
    <name evidence="5" type="ORF">H8D96_20680</name>
</gene>
<dbReference type="SUPFAM" id="SSF54523">
    <property type="entry name" value="Pili subunits"/>
    <property type="match status" value="1"/>
</dbReference>
<evidence type="ECO:0000256" key="3">
    <source>
        <dbReference type="SAM" id="MobiDB-lite"/>
    </source>
</evidence>
<evidence type="ECO:0000256" key="2">
    <source>
        <dbReference type="ARBA" id="ARBA00021539"/>
    </source>
</evidence>
<feature type="transmembrane region" description="Helical" evidence="4">
    <location>
        <begin position="72"/>
        <end position="93"/>
    </location>
</feature>
<evidence type="ECO:0000256" key="1">
    <source>
        <dbReference type="ARBA" id="ARBA00011084"/>
    </source>
</evidence>